<evidence type="ECO:0000256" key="2">
    <source>
        <dbReference type="ARBA" id="ARBA00007977"/>
    </source>
</evidence>
<evidence type="ECO:0000313" key="8">
    <source>
        <dbReference type="EMBL" id="OUJ13439.1"/>
    </source>
</evidence>
<keyword evidence="9" id="KW-1185">Reference proteome</keyword>
<keyword evidence="3" id="KW-1003">Cell membrane</keyword>
<keyword evidence="4 7" id="KW-0812">Transmembrane</keyword>
<feature type="transmembrane region" description="Helical" evidence="7">
    <location>
        <begin position="122"/>
        <end position="144"/>
    </location>
</feature>
<comment type="caution">
    <text evidence="8">The sequence shown here is derived from an EMBL/GenBank/DDBJ whole genome shotgun (WGS) entry which is preliminary data.</text>
</comment>
<dbReference type="Pfam" id="PF03601">
    <property type="entry name" value="Cons_hypoth698"/>
    <property type="match status" value="1"/>
</dbReference>
<dbReference type="InterPro" id="IPR018383">
    <property type="entry name" value="UPF0324_pro"/>
</dbReference>
<feature type="transmembrane region" description="Helical" evidence="7">
    <location>
        <begin position="97"/>
        <end position="116"/>
    </location>
</feature>
<comment type="subcellular location">
    <subcellularLocation>
        <location evidence="1">Cell membrane</location>
        <topology evidence="1">Multi-pass membrane protein</topology>
    </subcellularLocation>
</comment>
<keyword evidence="5 7" id="KW-1133">Transmembrane helix</keyword>
<sequence>MNWLLLKPGRTKGQTAVATAPPPARLSTRFSIQHMQSILPGMLLCLLLSAFAVVLEMAESRLLGKAWLESLNLALLLGVGIRTACKPGPRWAAGTKFCSRTLLNIAIVCLGASFAPNAVFGAGLHLLLAVVALVASSIVFTLLVGSLTGLPMQQRVLVACGNAICGNSAIMAAAPVIHAQDEDVGTTIAFTAAGGLVVVLALPLLLPSLNLTPEAQGTLAGLTVYAVPQVVAAAAPFGQTAIHAGTLVKLMRVLMLGPVCLVLGLIGTARKIPIQEAPQAPARSPAIFRLVPWYILGFVGVMLARAANLVPTQAVEPLSLTATALTIMAMAALGLSVDLRTVMRAGRALALTVLFSLIGLIGASLILVRLSVGA</sequence>
<reference evidence="9" key="1">
    <citation type="submission" date="2014-06" db="EMBL/GenBank/DDBJ databases">
        <authorList>
            <person name="Winans N.J."/>
            <person name="Newell P.D."/>
            <person name="Douglas A.E."/>
        </authorList>
    </citation>
    <scope>NUCLEOTIDE SEQUENCE [LARGE SCALE GENOMIC DNA]</scope>
</reference>
<evidence type="ECO:0000256" key="4">
    <source>
        <dbReference type="ARBA" id="ARBA00022692"/>
    </source>
</evidence>
<feature type="transmembrane region" description="Helical" evidence="7">
    <location>
        <begin position="319"/>
        <end position="337"/>
    </location>
</feature>
<evidence type="ECO:0000256" key="3">
    <source>
        <dbReference type="ARBA" id="ARBA00022475"/>
    </source>
</evidence>
<proteinExistence type="inferred from homology"/>
<name>A0A252BWY4_9PROT</name>
<gene>
    <name evidence="8" type="ORF">HK26_11055</name>
</gene>
<accession>A0A252BWY4</accession>
<dbReference type="Proteomes" id="UP000194931">
    <property type="component" value="Unassembled WGS sequence"/>
</dbReference>
<evidence type="ECO:0000313" key="9">
    <source>
        <dbReference type="Proteomes" id="UP000194931"/>
    </source>
</evidence>
<dbReference type="PANTHER" id="PTHR30106">
    <property type="entry name" value="INNER MEMBRANE PROTEIN YEIH-RELATED"/>
    <property type="match status" value="1"/>
</dbReference>
<evidence type="ECO:0000256" key="5">
    <source>
        <dbReference type="ARBA" id="ARBA00022989"/>
    </source>
</evidence>
<organism evidence="8 9">
    <name type="scientific">Acetobacter okinawensis</name>
    <dbReference type="NCBI Taxonomy" id="1076594"/>
    <lineage>
        <taxon>Bacteria</taxon>
        <taxon>Pseudomonadati</taxon>
        <taxon>Pseudomonadota</taxon>
        <taxon>Alphaproteobacteria</taxon>
        <taxon>Acetobacterales</taxon>
        <taxon>Acetobacteraceae</taxon>
        <taxon>Acetobacter</taxon>
    </lineage>
</organism>
<feature type="transmembrane region" description="Helical" evidence="7">
    <location>
        <begin position="290"/>
        <end position="307"/>
    </location>
</feature>
<dbReference type="GO" id="GO:0005886">
    <property type="term" value="C:plasma membrane"/>
    <property type="evidence" value="ECO:0007669"/>
    <property type="project" value="UniProtKB-SubCell"/>
</dbReference>
<dbReference type="PANTHER" id="PTHR30106:SF2">
    <property type="entry name" value="UPF0324 INNER MEMBRANE PROTEIN YEIH"/>
    <property type="match status" value="1"/>
</dbReference>
<feature type="transmembrane region" description="Helical" evidence="7">
    <location>
        <begin position="37"/>
        <end position="55"/>
    </location>
</feature>
<evidence type="ECO:0000256" key="6">
    <source>
        <dbReference type="ARBA" id="ARBA00023136"/>
    </source>
</evidence>
<evidence type="ECO:0000256" key="1">
    <source>
        <dbReference type="ARBA" id="ARBA00004651"/>
    </source>
</evidence>
<evidence type="ECO:0000256" key="7">
    <source>
        <dbReference type="SAM" id="Phobius"/>
    </source>
</evidence>
<feature type="transmembrane region" description="Helical" evidence="7">
    <location>
        <begin position="218"/>
        <end position="238"/>
    </location>
</feature>
<feature type="transmembrane region" description="Helical" evidence="7">
    <location>
        <begin position="156"/>
        <end position="178"/>
    </location>
</feature>
<dbReference type="AlphaFoldDB" id="A0A252BWY4"/>
<keyword evidence="6 7" id="KW-0472">Membrane</keyword>
<feature type="transmembrane region" description="Helical" evidence="7">
    <location>
        <begin position="250"/>
        <end position="269"/>
    </location>
</feature>
<comment type="similarity">
    <text evidence="2">Belongs to the UPF0324 family.</text>
</comment>
<dbReference type="eggNOG" id="COG2855">
    <property type="taxonomic scope" value="Bacteria"/>
</dbReference>
<feature type="transmembrane region" description="Helical" evidence="7">
    <location>
        <begin position="349"/>
        <end position="372"/>
    </location>
</feature>
<protein>
    <submittedName>
        <fullName evidence="8">Membrane protein</fullName>
    </submittedName>
</protein>
<feature type="transmembrane region" description="Helical" evidence="7">
    <location>
        <begin position="184"/>
        <end position="206"/>
    </location>
</feature>
<dbReference type="EMBL" id="JOPJ01000006">
    <property type="protein sequence ID" value="OUJ13439.1"/>
    <property type="molecule type" value="Genomic_DNA"/>
</dbReference>